<evidence type="ECO:0000256" key="4">
    <source>
        <dbReference type="SAM" id="Phobius"/>
    </source>
</evidence>
<evidence type="ECO:0000313" key="6">
    <source>
        <dbReference type="EMBL" id="EGW35528.1"/>
    </source>
</evidence>
<feature type="domain" description="UBX" evidence="5">
    <location>
        <begin position="343"/>
        <end position="439"/>
    </location>
</feature>
<keyword evidence="7" id="KW-1185">Reference proteome</keyword>
<organism evidence="7">
    <name type="scientific">Spathaspora passalidarum (strain NRRL Y-27907 / 11-Y1)</name>
    <dbReference type="NCBI Taxonomy" id="619300"/>
    <lineage>
        <taxon>Eukaryota</taxon>
        <taxon>Fungi</taxon>
        <taxon>Dikarya</taxon>
        <taxon>Ascomycota</taxon>
        <taxon>Saccharomycotina</taxon>
        <taxon>Pichiomycetes</taxon>
        <taxon>Debaryomycetaceae</taxon>
        <taxon>Spathaspora</taxon>
    </lineage>
</organism>
<dbReference type="HOGENOM" id="CLU_586621_0_0_1"/>
<dbReference type="InterPro" id="IPR029071">
    <property type="entry name" value="Ubiquitin-like_domsf"/>
</dbReference>
<dbReference type="InParanoid" id="G3AH98"/>
<dbReference type="EMBL" id="GL996499">
    <property type="protein sequence ID" value="EGW35528.1"/>
    <property type="molecule type" value="Genomic_DNA"/>
</dbReference>
<evidence type="ECO:0000256" key="3">
    <source>
        <dbReference type="SAM" id="MobiDB-lite"/>
    </source>
</evidence>
<feature type="coiled-coil region" evidence="2">
    <location>
        <begin position="295"/>
        <end position="329"/>
    </location>
</feature>
<feature type="region of interest" description="Disordered" evidence="3">
    <location>
        <begin position="25"/>
        <end position="61"/>
    </location>
</feature>
<dbReference type="GO" id="GO:0043130">
    <property type="term" value="F:ubiquitin binding"/>
    <property type="evidence" value="ECO:0007669"/>
    <property type="project" value="TreeGrafter"/>
</dbReference>
<keyword evidence="4" id="KW-0472">Membrane</keyword>
<dbReference type="InterPro" id="IPR001012">
    <property type="entry name" value="UBX_dom"/>
</dbReference>
<dbReference type="STRING" id="619300.G3AH98"/>
<dbReference type="SMART" id="SM00594">
    <property type="entry name" value="UAS"/>
    <property type="match status" value="1"/>
</dbReference>
<dbReference type="PROSITE" id="PS50033">
    <property type="entry name" value="UBX"/>
    <property type="match status" value="1"/>
</dbReference>
<reference evidence="6 7" key="1">
    <citation type="journal article" date="2011" name="Proc. Natl. Acad. Sci. U.S.A.">
        <title>Comparative genomics of xylose-fermenting fungi for enhanced biofuel production.</title>
        <authorList>
            <person name="Wohlbach D.J."/>
            <person name="Kuo A."/>
            <person name="Sato T.K."/>
            <person name="Potts K.M."/>
            <person name="Salamov A.A."/>
            <person name="LaButti K.M."/>
            <person name="Sun H."/>
            <person name="Clum A."/>
            <person name="Pangilinan J.L."/>
            <person name="Lindquist E.A."/>
            <person name="Lucas S."/>
            <person name="Lapidus A."/>
            <person name="Jin M."/>
            <person name="Gunawan C."/>
            <person name="Balan V."/>
            <person name="Dale B.E."/>
            <person name="Jeffries T.W."/>
            <person name="Zinkel R."/>
            <person name="Barry K.W."/>
            <person name="Grigoriev I.V."/>
            <person name="Gasch A.P."/>
        </authorList>
    </citation>
    <scope>NUCLEOTIDE SEQUENCE [LARGE SCALE GENOMIC DNA]</scope>
    <source>
        <strain evidence="7">NRRL Y-27907 / 11-Y1</strain>
    </source>
</reference>
<dbReference type="Gene3D" id="3.40.30.10">
    <property type="entry name" value="Glutaredoxin"/>
    <property type="match status" value="1"/>
</dbReference>
<keyword evidence="1 2" id="KW-0175">Coiled coil</keyword>
<dbReference type="InterPro" id="IPR006577">
    <property type="entry name" value="UAS"/>
</dbReference>
<dbReference type="eggNOG" id="KOG1363">
    <property type="taxonomic scope" value="Eukaryota"/>
</dbReference>
<feature type="transmembrane region" description="Helical" evidence="4">
    <location>
        <begin position="76"/>
        <end position="93"/>
    </location>
</feature>
<name>G3AH98_SPAPN</name>
<dbReference type="InterPro" id="IPR050730">
    <property type="entry name" value="UBX_domain-protein"/>
</dbReference>
<dbReference type="KEGG" id="spaa:SPAPADRAFT_58758"/>
<dbReference type="GeneID" id="18872593"/>
<dbReference type="AlphaFoldDB" id="G3AH98"/>
<evidence type="ECO:0000259" key="5">
    <source>
        <dbReference type="PROSITE" id="PS50033"/>
    </source>
</evidence>
<dbReference type="SUPFAM" id="SSF52833">
    <property type="entry name" value="Thioredoxin-like"/>
    <property type="match status" value="1"/>
</dbReference>
<sequence length="443" mass="50640">MSTGNNSANRNWLLRMFHHQRQPDYEALPNEDTTPSTTSSGTGAGRSTHMPGSFPETDTTTLLTPQNARLNTLTTWINYLVIQPFILVIRILFRIISKIYNLLFTYTSPTIDPIAKVNKFILDLEDELDPGEAQTLPPFFQGSYTQALYMATQRAKFLFVYLTNGHNESSSQVFEQIIINPRFVELFSDNVIIWGGDLTNPEAYQLANSLNVTRFPFLGLLCLTRTTTMSPSGPVKTPAKISLVARVQGGIRSDCNVNELIRNKFINKLDKYGGELNQIRMELQEKFLNQVLIKQQELNYQMSLEKDRLKKLEKEREKLTKLYLAYHASKYHELGVAHPGCAKIALKMVDGTRNVAYFPKDMKVEDVFMYVELLNRGYLHDRELTSTLTEQEAATKFKSFTMEYKFKLSSPLPPKTTLNEMRDCKIQDVDIVYPSGLLIVEEI</sequence>
<dbReference type="SUPFAM" id="SSF54236">
    <property type="entry name" value="Ubiquitin-like"/>
    <property type="match status" value="1"/>
</dbReference>
<dbReference type="GO" id="GO:0005783">
    <property type="term" value="C:endoplasmic reticulum"/>
    <property type="evidence" value="ECO:0007669"/>
    <property type="project" value="TreeGrafter"/>
</dbReference>
<gene>
    <name evidence="6" type="ORF">SPAPADRAFT_58758</name>
</gene>
<dbReference type="GO" id="GO:0036503">
    <property type="term" value="P:ERAD pathway"/>
    <property type="evidence" value="ECO:0007669"/>
    <property type="project" value="TreeGrafter"/>
</dbReference>
<protein>
    <recommendedName>
        <fullName evidence="5">UBX domain-containing protein</fullName>
    </recommendedName>
</protein>
<dbReference type="RefSeq" id="XP_007372940.1">
    <property type="nucleotide sequence ID" value="XM_007372878.1"/>
</dbReference>
<evidence type="ECO:0000313" key="7">
    <source>
        <dbReference type="Proteomes" id="UP000000709"/>
    </source>
</evidence>
<dbReference type="OrthoDB" id="1026733at2759"/>
<dbReference type="FunCoup" id="G3AH98">
    <property type="interactions" value="31"/>
</dbReference>
<dbReference type="Proteomes" id="UP000000709">
    <property type="component" value="Unassembled WGS sequence"/>
</dbReference>
<proteinExistence type="predicted"/>
<dbReference type="OMA" id="FFQGSYT"/>
<dbReference type="Gene3D" id="3.10.20.90">
    <property type="entry name" value="Phosphatidylinositol 3-kinase Catalytic Subunit, Chain A, domain 1"/>
    <property type="match status" value="1"/>
</dbReference>
<evidence type="ECO:0000256" key="1">
    <source>
        <dbReference type="ARBA" id="ARBA00023054"/>
    </source>
</evidence>
<feature type="compositionally biased region" description="Low complexity" evidence="3">
    <location>
        <begin position="33"/>
        <end position="48"/>
    </location>
</feature>
<keyword evidence="4" id="KW-1133">Transmembrane helix</keyword>
<dbReference type="PANTHER" id="PTHR23322:SF1">
    <property type="entry name" value="FAS-ASSOCIATED FACTOR 2"/>
    <property type="match status" value="1"/>
</dbReference>
<keyword evidence="4" id="KW-0812">Transmembrane</keyword>
<dbReference type="Pfam" id="PF00789">
    <property type="entry name" value="UBX"/>
    <property type="match status" value="1"/>
</dbReference>
<dbReference type="PANTHER" id="PTHR23322">
    <property type="entry name" value="FAS-ASSOCIATED PROTEIN"/>
    <property type="match status" value="1"/>
</dbReference>
<accession>G3AH98</accession>
<dbReference type="InterPro" id="IPR036249">
    <property type="entry name" value="Thioredoxin-like_sf"/>
</dbReference>
<evidence type="ECO:0000256" key="2">
    <source>
        <dbReference type="SAM" id="Coils"/>
    </source>
</evidence>